<proteinExistence type="inferred from homology"/>
<protein>
    <recommendedName>
        <fullName evidence="8">Valine--tRNA ligase</fullName>
        <ecNumber evidence="2">6.1.1.9</ecNumber>
    </recommendedName>
    <alternativeName>
        <fullName evidence="9">Valyl-tRNA synthetase</fullName>
    </alternativeName>
</protein>
<dbReference type="Gene3D" id="3.90.740.10">
    <property type="entry name" value="Valyl/Leucyl/Isoleucyl-tRNA synthetase, editing domain"/>
    <property type="match status" value="1"/>
</dbReference>
<keyword evidence="13" id="KW-0472">Membrane</keyword>
<evidence type="ECO:0000256" key="4">
    <source>
        <dbReference type="ARBA" id="ARBA00022741"/>
    </source>
</evidence>
<evidence type="ECO:0000256" key="5">
    <source>
        <dbReference type="ARBA" id="ARBA00022840"/>
    </source>
</evidence>
<dbReference type="SUPFAM" id="SSF52374">
    <property type="entry name" value="Nucleotidylyl transferase"/>
    <property type="match status" value="1"/>
</dbReference>
<dbReference type="GO" id="GO:0006438">
    <property type="term" value="P:valyl-tRNA aminoacylation"/>
    <property type="evidence" value="ECO:0007669"/>
    <property type="project" value="InterPro"/>
</dbReference>
<evidence type="ECO:0000259" key="15">
    <source>
        <dbReference type="Pfam" id="PF08264"/>
    </source>
</evidence>
<evidence type="ECO:0000256" key="10">
    <source>
        <dbReference type="ARBA" id="ARBA00047552"/>
    </source>
</evidence>
<dbReference type="AlphaFoldDB" id="V4AUC7"/>
<comment type="similarity">
    <text evidence="1 11">Belongs to the class-I aminoacyl-tRNA synthetase family.</text>
</comment>
<keyword evidence="5 11" id="KW-0067">ATP-binding</keyword>
<keyword evidence="13" id="KW-0812">Transmembrane</keyword>
<dbReference type="Gene3D" id="1.10.730.10">
    <property type="entry name" value="Isoleucyl-tRNA Synthetase, Domain 1"/>
    <property type="match status" value="1"/>
</dbReference>
<dbReference type="Pfam" id="PF08264">
    <property type="entry name" value="Anticodon_1"/>
    <property type="match status" value="1"/>
</dbReference>
<dbReference type="GO" id="GO:0005524">
    <property type="term" value="F:ATP binding"/>
    <property type="evidence" value="ECO:0007669"/>
    <property type="project" value="UniProtKB-KW"/>
</dbReference>
<sequence length="1059" mass="121929">MKKKEKEREKEEKMKKFLEKKQAQEAQSKKDEGSTEKKEKKEKKEVIRYDIKTNKGDRKDTLGTMPDSYSPSFVEAAWYDWWVKEGFFKPEYGGRDPKKTKDEDKFIMMIPPPNVTGSLHLGHALTNAVEDTLARWHRMNGKMVLWVPGCDHAGIATQVVVEKKLMREQKLTRHDLGREKFNEQIWNWKNEKGDRIYHQLQRLGGSYDWDRCNFTMDPKLCRAVTEAFVRLHDTGLIYRSVRLVNWSCALNSAISDIEVDKKELEGRTFLPVPGYKEKVEFGVLVSFAYPVENSEDRIIVATTRIETMLGDTAVAVHPNDDRYKHLHGKFVKHPFFERRLPIVCDDFVDVSFGTGAVKITPAHDQNDYEVGVRLKLPLLTIIDDKGNMTPDCAQFAGMKRFDARKAVLEALKEKGLFVEVKDNPMVVPMCSRSKDVIEPLLKPQWYVDMKEMSAEAVRSVKEGELKLIPDVHNKTWYSWLDNSRDWCISRQLWWGHRVPAYFVKIDDPNIPPGTDTDGNYWVSGRTEDEAKQRAADKFKVSKDKITLKQDEDVLDTWFSSGIFPFSVFGWPEQTSDLESFYPGTLLETGHDILFFWVARMVIFGQKLMGKLPFKEVYLHAMVRDAHGRKMSKSLGNVIDPIDVIQGITIEDLHKRLEEGNLEGKEIEKAKTGQKKDYPNGIPECGTDALRFALVAYTSQGRDINLDVLRVQGYRFFCNKLWNATKFALLSLGENFRPTDSFVLSGNERVMDKWILSRLTLAVEICATGFQNYDFPAVTTACYNFWLYELCDWYLEYMKPIIYGPDEEAKRACRDVLYTCLDMGLRLLHPMMPFVTEELFQRLPRRHANEPPSICVTPYPLPKDIQLREKDVEANVEFVQSVVKSLRSMRADYNLNKQKADVYLKVSDEATAKILISFADVIEASTSANCVHILINEAPPSGCAMSTVSTKCETNLMLKGLIDVKKEISKLEGKKDTLGKQLIKLKDSTKKSDYSSKVPEDVRKQNTDKVRSCYLELFPLDYSLPIHSLIYSFIHSFISSLIHSLIYLFIYPFIYSVYLL</sequence>
<dbReference type="OMA" id="LDTWMDS"/>
<evidence type="ECO:0000259" key="14">
    <source>
        <dbReference type="Pfam" id="PF00133"/>
    </source>
</evidence>
<dbReference type="RefSeq" id="XP_009048434.1">
    <property type="nucleotide sequence ID" value="XM_009050186.1"/>
</dbReference>
<accession>V4AUC7</accession>
<dbReference type="Pfam" id="PF00133">
    <property type="entry name" value="tRNA-synt_1"/>
    <property type="match status" value="1"/>
</dbReference>
<feature type="domain" description="Methionyl/Valyl/Leucyl/Isoleucyl-tRNA synthetase anticodon-binding" evidence="15">
    <location>
        <begin position="751"/>
        <end position="899"/>
    </location>
</feature>
<dbReference type="GO" id="GO:0002161">
    <property type="term" value="F:aminoacyl-tRNA deacylase activity"/>
    <property type="evidence" value="ECO:0007669"/>
    <property type="project" value="InterPro"/>
</dbReference>
<dbReference type="PANTHER" id="PTHR11946">
    <property type="entry name" value="VALYL-TRNA SYNTHETASES"/>
    <property type="match status" value="1"/>
</dbReference>
<evidence type="ECO:0000256" key="7">
    <source>
        <dbReference type="ARBA" id="ARBA00023146"/>
    </source>
</evidence>
<evidence type="ECO:0000256" key="3">
    <source>
        <dbReference type="ARBA" id="ARBA00022598"/>
    </source>
</evidence>
<dbReference type="CDD" id="cd00817">
    <property type="entry name" value="ValRS_core"/>
    <property type="match status" value="1"/>
</dbReference>
<dbReference type="InterPro" id="IPR013155">
    <property type="entry name" value="M/V/L/I-tRNA-synth_anticd-bd"/>
</dbReference>
<dbReference type="InterPro" id="IPR033705">
    <property type="entry name" value="Anticodon_Ia_Val"/>
</dbReference>
<dbReference type="OrthoDB" id="629407at2759"/>
<evidence type="ECO:0000313" key="16">
    <source>
        <dbReference type="EMBL" id="ESP00898.1"/>
    </source>
</evidence>
<dbReference type="NCBIfam" id="TIGR00422">
    <property type="entry name" value="valS"/>
    <property type="match status" value="1"/>
</dbReference>
<dbReference type="InterPro" id="IPR014729">
    <property type="entry name" value="Rossmann-like_a/b/a_fold"/>
</dbReference>
<evidence type="ECO:0000256" key="2">
    <source>
        <dbReference type="ARBA" id="ARBA00013169"/>
    </source>
</evidence>
<dbReference type="Gene3D" id="3.40.50.620">
    <property type="entry name" value="HUPs"/>
    <property type="match status" value="2"/>
</dbReference>
<dbReference type="FunFam" id="3.90.740.10:FF:000005">
    <property type="entry name" value="Valine--tRNA ligase, mitochondrial"/>
    <property type="match status" value="1"/>
</dbReference>
<dbReference type="NCBIfam" id="NF004349">
    <property type="entry name" value="PRK05729.1"/>
    <property type="match status" value="1"/>
</dbReference>
<dbReference type="EC" id="6.1.1.9" evidence="2"/>
<dbReference type="FunFam" id="1.10.730.10:FF:000015">
    <property type="entry name" value="Valine--tRNA ligase"/>
    <property type="match status" value="1"/>
</dbReference>
<evidence type="ECO:0000256" key="11">
    <source>
        <dbReference type="RuleBase" id="RU363035"/>
    </source>
</evidence>
<evidence type="ECO:0000256" key="9">
    <source>
        <dbReference type="ARBA" id="ARBA00029936"/>
    </source>
</evidence>
<evidence type="ECO:0000256" key="13">
    <source>
        <dbReference type="SAM" id="Phobius"/>
    </source>
</evidence>
<dbReference type="PANTHER" id="PTHR11946:SF109">
    <property type="entry name" value="VALINE--TRNA LIGASE"/>
    <property type="match status" value="1"/>
</dbReference>
<dbReference type="InterPro" id="IPR037118">
    <property type="entry name" value="Val-tRNA_synth_C_sf"/>
</dbReference>
<keyword evidence="13" id="KW-1133">Transmembrane helix</keyword>
<evidence type="ECO:0000256" key="6">
    <source>
        <dbReference type="ARBA" id="ARBA00022917"/>
    </source>
</evidence>
<dbReference type="GO" id="GO:0005829">
    <property type="term" value="C:cytosol"/>
    <property type="evidence" value="ECO:0007669"/>
    <property type="project" value="TreeGrafter"/>
</dbReference>
<evidence type="ECO:0000256" key="12">
    <source>
        <dbReference type="SAM" id="MobiDB-lite"/>
    </source>
</evidence>
<dbReference type="HOGENOM" id="CLU_001493_0_1_1"/>
<dbReference type="Proteomes" id="UP000030746">
    <property type="component" value="Unassembled WGS sequence"/>
</dbReference>
<dbReference type="InterPro" id="IPR009008">
    <property type="entry name" value="Val/Leu/Ile-tRNA-synth_edit"/>
</dbReference>
<dbReference type="SUPFAM" id="SSF50677">
    <property type="entry name" value="ValRS/IleRS/LeuRS editing domain"/>
    <property type="match status" value="1"/>
</dbReference>
<evidence type="ECO:0000313" key="17">
    <source>
        <dbReference type="Proteomes" id="UP000030746"/>
    </source>
</evidence>
<dbReference type="STRING" id="225164.V4AUC7"/>
<dbReference type="FunFam" id="3.40.50.620:FF:000020">
    <property type="entry name" value="Valine--tRNA ligase, mitochondrial"/>
    <property type="match status" value="1"/>
</dbReference>
<gene>
    <name evidence="16" type="ORF">LOTGIDRAFT_140254</name>
</gene>
<dbReference type="HAMAP" id="MF_02004">
    <property type="entry name" value="Val_tRNA_synth_type1"/>
    <property type="match status" value="1"/>
</dbReference>
<comment type="catalytic activity">
    <reaction evidence="10">
        <text>tRNA(Val) + L-valine + ATP = L-valyl-tRNA(Val) + AMP + diphosphate</text>
        <dbReference type="Rhea" id="RHEA:10704"/>
        <dbReference type="Rhea" id="RHEA-COMP:9672"/>
        <dbReference type="Rhea" id="RHEA-COMP:9708"/>
        <dbReference type="ChEBI" id="CHEBI:30616"/>
        <dbReference type="ChEBI" id="CHEBI:33019"/>
        <dbReference type="ChEBI" id="CHEBI:57762"/>
        <dbReference type="ChEBI" id="CHEBI:78442"/>
        <dbReference type="ChEBI" id="CHEBI:78537"/>
        <dbReference type="ChEBI" id="CHEBI:456215"/>
        <dbReference type="EC" id="6.1.1.9"/>
    </reaction>
</comment>
<dbReference type="Gene3D" id="1.10.287.380">
    <property type="entry name" value="Valyl-tRNA synthetase, C-terminal domain"/>
    <property type="match status" value="1"/>
</dbReference>
<feature type="transmembrane region" description="Helical" evidence="13">
    <location>
        <begin position="1028"/>
        <end position="1053"/>
    </location>
</feature>
<keyword evidence="6 11" id="KW-0648">Protein biosynthesis</keyword>
<dbReference type="PROSITE" id="PS00178">
    <property type="entry name" value="AA_TRNA_LIGASE_I"/>
    <property type="match status" value="1"/>
</dbReference>
<organism evidence="16 17">
    <name type="scientific">Lottia gigantea</name>
    <name type="common">Giant owl limpet</name>
    <dbReference type="NCBI Taxonomy" id="225164"/>
    <lineage>
        <taxon>Eukaryota</taxon>
        <taxon>Metazoa</taxon>
        <taxon>Spiralia</taxon>
        <taxon>Lophotrochozoa</taxon>
        <taxon>Mollusca</taxon>
        <taxon>Gastropoda</taxon>
        <taxon>Patellogastropoda</taxon>
        <taxon>Lottioidea</taxon>
        <taxon>Lottiidae</taxon>
        <taxon>Lottia</taxon>
    </lineage>
</organism>
<dbReference type="EMBL" id="KB200639">
    <property type="protein sequence ID" value="ESP00898.1"/>
    <property type="molecule type" value="Genomic_DNA"/>
</dbReference>
<dbReference type="SUPFAM" id="SSF47323">
    <property type="entry name" value="Anticodon-binding domain of a subclass of class I aminoacyl-tRNA synthetases"/>
    <property type="match status" value="1"/>
</dbReference>
<keyword evidence="4 11" id="KW-0547">Nucleotide-binding</keyword>
<reference evidence="16 17" key="1">
    <citation type="journal article" date="2013" name="Nature">
        <title>Insights into bilaterian evolution from three spiralian genomes.</title>
        <authorList>
            <person name="Simakov O."/>
            <person name="Marletaz F."/>
            <person name="Cho S.J."/>
            <person name="Edsinger-Gonzales E."/>
            <person name="Havlak P."/>
            <person name="Hellsten U."/>
            <person name="Kuo D.H."/>
            <person name="Larsson T."/>
            <person name="Lv J."/>
            <person name="Arendt D."/>
            <person name="Savage R."/>
            <person name="Osoegawa K."/>
            <person name="de Jong P."/>
            <person name="Grimwood J."/>
            <person name="Chapman J.A."/>
            <person name="Shapiro H."/>
            <person name="Aerts A."/>
            <person name="Otillar R.P."/>
            <person name="Terry A.Y."/>
            <person name="Boore J.L."/>
            <person name="Grigoriev I.V."/>
            <person name="Lindberg D.R."/>
            <person name="Seaver E.C."/>
            <person name="Weisblat D.A."/>
            <person name="Putnam N.H."/>
            <person name="Rokhsar D.S."/>
        </authorList>
    </citation>
    <scope>NUCLEOTIDE SEQUENCE [LARGE SCALE GENOMIC DNA]</scope>
</reference>
<keyword evidence="17" id="KW-1185">Reference proteome</keyword>
<dbReference type="PRINTS" id="PR00986">
    <property type="entry name" value="TRNASYNTHVAL"/>
</dbReference>
<dbReference type="InterPro" id="IPR001412">
    <property type="entry name" value="aa-tRNA-synth_I_CS"/>
</dbReference>
<dbReference type="CDD" id="cd07962">
    <property type="entry name" value="Anticodon_Ia_Val"/>
    <property type="match status" value="1"/>
</dbReference>
<keyword evidence="3 11" id="KW-0436">Ligase</keyword>
<feature type="region of interest" description="Disordered" evidence="12">
    <location>
        <begin position="1"/>
        <end position="46"/>
    </location>
</feature>
<dbReference type="KEGG" id="lgi:LOTGIDRAFT_140254"/>
<dbReference type="InterPro" id="IPR009080">
    <property type="entry name" value="tRNAsynth_Ia_anticodon-bd"/>
</dbReference>
<feature type="domain" description="Aminoacyl-tRNA synthetase class Ia" evidence="14">
    <location>
        <begin position="78"/>
        <end position="706"/>
    </location>
</feature>
<dbReference type="InterPro" id="IPR002303">
    <property type="entry name" value="Valyl-tRNA_ligase"/>
</dbReference>
<keyword evidence="7 11" id="KW-0030">Aminoacyl-tRNA synthetase</keyword>
<dbReference type="GeneID" id="20234293"/>
<evidence type="ECO:0000256" key="8">
    <source>
        <dbReference type="ARBA" id="ARBA00024407"/>
    </source>
</evidence>
<dbReference type="FunFam" id="3.40.50.620:FF:000119">
    <property type="entry name" value="Putative valine--tRNA ligase-like"/>
    <property type="match status" value="1"/>
</dbReference>
<dbReference type="GO" id="GO:0004832">
    <property type="term" value="F:valine-tRNA ligase activity"/>
    <property type="evidence" value="ECO:0007669"/>
    <property type="project" value="UniProtKB-EC"/>
</dbReference>
<dbReference type="InterPro" id="IPR002300">
    <property type="entry name" value="aa-tRNA-synth_Ia"/>
</dbReference>
<name>V4AUC7_LOTGI</name>
<dbReference type="CTD" id="20234293"/>
<evidence type="ECO:0000256" key="1">
    <source>
        <dbReference type="ARBA" id="ARBA00005594"/>
    </source>
</evidence>